<dbReference type="InterPro" id="IPR018774">
    <property type="entry name" value="Phage_Mu_GpT"/>
</dbReference>
<keyword evidence="1" id="KW-0472">Membrane</keyword>
<dbReference type="Pfam" id="PF10124">
    <property type="entry name" value="Mu-like_gpT"/>
    <property type="match status" value="3"/>
</dbReference>
<evidence type="ECO:0000259" key="2">
    <source>
        <dbReference type="Pfam" id="PF10124"/>
    </source>
</evidence>
<keyword evidence="4" id="KW-1185">Reference proteome</keyword>
<dbReference type="AlphaFoldDB" id="A0AA43TLU2"/>
<feature type="domain" description="Bacteriophage Mu GpT" evidence="2">
    <location>
        <begin position="208"/>
        <end position="277"/>
    </location>
</feature>
<evidence type="ECO:0000313" key="3">
    <source>
        <dbReference type="EMBL" id="MDI1231338.1"/>
    </source>
</evidence>
<protein>
    <submittedName>
        <fullName evidence="3">Mu-like prophage major head subunit gpT family protein</fullName>
    </submittedName>
</protein>
<feature type="domain" description="Bacteriophage Mu GpT" evidence="2">
    <location>
        <begin position="280"/>
        <end position="345"/>
    </location>
</feature>
<name>A0AA43TLU2_9GAMM</name>
<evidence type="ECO:0000313" key="4">
    <source>
        <dbReference type="Proteomes" id="UP001160519"/>
    </source>
</evidence>
<dbReference type="Proteomes" id="UP001160519">
    <property type="component" value="Unassembled WGS sequence"/>
</dbReference>
<keyword evidence="1" id="KW-0812">Transmembrane</keyword>
<accession>A0AA43TLU2</accession>
<organism evidence="3 4">
    <name type="scientific">Candidatus Methylobacter titanis</name>
    <dbReference type="NCBI Taxonomy" id="3053457"/>
    <lineage>
        <taxon>Bacteria</taxon>
        <taxon>Pseudomonadati</taxon>
        <taxon>Pseudomonadota</taxon>
        <taxon>Gammaproteobacteria</taxon>
        <taxon>Methylococcales</taxon>
        <taxon>Methylococcaceae</taxon>
        <taxon>Methylobacter</taxon>
    </lineage>
</organism>
<feature type="domain" description="Bacteriophage Mu GpT" evidence="2">
    <location>
        <begin position="56"/>
        <end position="198"/>
    </location>
</feature>
<evidence type="ECO:0000256" key="1">
    <source>
        <dbReference type="SAM" id="Phobius"/>
    </source>
</evidence>
<dbReference type="EMBL" id="JAQSDF010000027">
    <property type="protein sequence ID" value="MDI1231338.1"/>
    <property type="molecule type" value="Genomic_DNA"/>
</dbReference>
<gene>
    <name evidence="3" type="ORF">PSU93_09335</name>
</gene>
<feature type="transmembrane region" description="Helical" evidence="1">
    <location>
        <begin position="41"/>
        <end position="62"/>
    </location>
</feature>
<keyword evidence="1" id="KW-1133">Transmembrane helix</keyword>
<sequence>MKNTTVFALISIITVFMSLSSLAFSGVVMVEPVMVAPDGAMALAFAGMIVNKAAISSIFVGLKTTFNNALTAQGGNWQATAMEVQSNSRGEDYAWLSRFPMMRKWIGEKSVKSLAANKFTAVNEDWETTIAVKRNDIEDDSIGIYSAQANMAGASAAELPDIIIDELKNKGFINTGIDGQFFYDTDHEVNNASVSNKLATVLSTATPALAAAGYGAARLAIMKFTDEEGMPLRLVPDTLEVPPALEAIANKLINADKLDDNSPNPYKGTAKVIVNPALTSDTAWFLHVTSKAVKPFILQMRKRPVFVSQTSMENDDVFFKAEYKFGAEARATGVYGFWQLSVGSTGA</sequence>
<proteinExistence type="predicted"/>
<comment type="caution">
    <text evidence="3">The sequence shown here is derived from an EMBL/GenBank/DDBJ whole genome shotgun (WGS) entry which is preliminary data.</text>
</comment>
<reference evidence="3" key="1">
    <citation type="submission" date="2023-01" db="EMBL/GenBank/DDBJ databases">
        <title>Biogeochemical cycle of methane in antarctic sediments.</title>
        <authorList>
            <person name="Roldan D.M."/>
            <person name="Menes R.J."/>
        </authorList>
    </citation>
    <scope>NUCLEOTIDE SEQUENCE [LARGE SCALE GENOMIC DNA]</scope>
    <source>
        <strain evidence="3">K-2018 MAG008</strain>
    </source>
</reference>